<evidence type="ECO:0000259" key="6">
    <source>
        <dbReference type="PROSITE" id="PS51462"/>
    </source>
</evidence>
<evidence type="ECO:0000256" key="1">
    <source>
        <dbReference type="ARBA" id="ARBA00001946"/>
    </source>
</evidence>
<dbReference type="Gene3D" id="3.90.79.10">
    <property type="entry name" value="Nucleoside Triphosphate Pyrophosphohydrolase"/>
    <property type="match status" value="1"/>
</dbReference>
<dbReference type="Proteomes" id="UP000590511">
    <property type="component" value="Unassembled WGS sequence"/>
</dbReference>
<evidence type="ECO:0000313" key="9">
    <source>
        <dbReference type="Proteomes" id="UP000590511"/>
    </source>
</evidence>
<comment type="caution">
    <text evidence="8">The sequence shown here is derived from an EMBL/GenBank/DDBJ whole genome shotgun (WGS) entry which is preliminary data.</text>
</comment>
<dbReference type="AlphaFoldDB" id="A0A7W7HFL3"/>
<dbReference type="InterPro" id="IPR020476">
    <property type="entry name" value="Nudix_hydrolase"/>
</dbReference>
<dbReference type="InterPro" id="IPR000086">
    <property type="entry name" value="NUDIX_hydrolase_dom"/>
</dbReference>
<evidence type="ECO:0000313" key="10">
    <source>
        <dbReference type="Proteomes" id="UP000631312"/>
    </source>
</evidence>
<reference evidence="8 9" key="1">
    <citation type="submission" date="2020-08" db="EMBL/GenBank/DDBJ databases">
        <title>Sequencing the genomes of 1000 actinobacteria strains.</title>
        <authorList>
            <person name="Klenk H.-P."/>
        </authorList>
    </citation>
    <scope>NUCLEOTIDE SEQUENCE [LARGE SCALE GENOMIC DNA]</scope>
    <source>
        <strain evidence="8 9">DSM 43150</strain>
    </source>
</reference>
<dbReference type="PANTHER" id="PTHR43222">
    <property type="entry name" value="NUDIX HYDROLASE 23"/>
    <property type="match status" value="1"/>
</dbReference>
<dbReference type="PROSITE" id="PS00893">
    <property type="entry name" value="NUDIX_BOX"/>
    <property type="match status" value="1"/>
</dbReference>
<comment type="similarity">
    <text evidence="2 5">Belongs to the Nudix hydrolase family.</text>
</comment>
<comment type="cofactor">
    <cofactor evidence="1">
        <name>Mg(2+)</name>
        <dbReference type="ChEBI" id="CHEBI:18420"/>
    </cofactor>
</comment>
<sequence length="176" mass="18887">MSPALDRHAHCSFCGARFTAGQPWPRRCMACGEVSYLNPTPVAVAVQPVGAGLLAVRRGIAPARGRLALPGGFIDVGETWQAAAVRELFEETGVVADPGYVRLYDTVSAPDGTVLIFGLLPAMRSPADLPPEPDTEETVRREVLYGPTELGFGIHTAIATRFFTEHARSVDQVRAD</sequence>
<reference evidence="7 10" key="2">
    <citation type="submission" date="2021-01" db="EMBL/GenBank/DDBJ databases">
        <title>Whole genome shotgun sequence of Actinoplanes lobatus NBRC 12513.</title>
        <authorList>
            <person name="Komaki H."/>
            <person name="Tamura T."/>
        </authorList>
    </citation>
    <scope>NUCLEOTIDE SEQUENCE [LARGE SCALE GENOMIC DNA]</scope>
    <source>
        <strain evidence="7 10">NBRC 12513</strain>
    </source>
</reference>
<dbReference type="RefSeq" id="WP_229807067.1">
    <property type="nucleotide sequence ID" value="NZ_BOMP01000019.1"/>
</dbReference>
<gene>
    <name evidence="7" type="ORF">Alo02nite_12670</name>
    <name evidence="8" type="ORF">BJ964_003791</name>
</gene>
<evidence type="ECO:0000313" key="8">
    <source>
        <dbReference type="EMBL" id="MBB4749630.1"/>
    </source>
</evidence>
<name>A0A7W7HFL3_9ACTN</name>
<protein>
    <submittedName>
        <fullName evidence="8">ADP-ribose pyrophosphatase YjhB (NUDIX family)</fullName>
    </submittedName>
    <submittedName>
        <fullName evidence="7">NUDIX hydrolase</fullName>
    </submittedName>
</protein>
<dbReference type="EMBL" id="JACHNC010000001">
    <property type="protein sequence ID" value="MBB4749630.1"/>
    <property type="molecule type" value="Genomic_DNA"/>
</dbReference>
<dbReference type="PROSITE" id="PS51462">
    <property type="entry name" value="NUDIX"/>
    <property type="match status" value="1"/>
</dbReference>
<keyword evidence="3 5" id="KW-0378">Hydrolase</keyword>
<dbReference type="EMBL" id="BOMP01000019">
    <property type="protein sequence ID" value="GIE38369.1"/>
    <property type="molecule type" value="Genomic_DNA"/>
</dbReference>
<keyword evidence="4" id="KW-0460">Magnesium</keyword>
<evidence type="ECO:0000256" key="4">
    <source>
        <dbReference type="ARBA" id="ARBA00022842"/>
    </source>
</evidence>
<dbReference type="Pfam" id="PF00293">
    <property type="entry name" value="NUDIX"/>
    <property type="match status" value="1"/>
</dbReference>
<evidence type="ECO:0000313" key="7">
    <source>
        <dbReference type="EMBL" id="GIE38369.1"/>
    </source>
</evidence>
<evidence type="ECO:0000256" key="3">
    <source>
        <dbReference type="ARBA" id="ARBA00022801"/>
    </source>
</evidence>
<evidence type="ECO:0000256" key="5">
    <source>
        <dbReference type="RuleBase" id="RU003476"/>
    </source>
</evidence>
<accession>A0A7W7HFL3</accession>
<proteinExistence type="inferred from homology"/>
<keyword evidence="10" id="KW-1185">Reference proteome</keyword>
<dbReference type="PRINTS" id="PR00502">
    <property type="entry name" value="NUDIXFAMILY"/>
</dbReference>
<dbReference type="SUPFAM" id="SSF55811">
    <property type="entry name" value="Nudix"/>
    <property type="match status" value="1"/>
</dbReference>
<dbReference type="PANTHER" id="PTHR43222:SF12">
    <property type="entry name" value="NUDIX HYDROLASE"/>
    <property type="match status" value="1"/>
</dbReference>
<dbReference type="InterPro" id="IPR015797">
    <property type="entry name" value="NUDIX_hydrolase-like_dom_sf"/>
</dbReference>
<evidence type="ECO:0000256" key="2">
    <source>
        <dbReference type="ARBA" id="ARBA00005582"/>
    </source>
</evidence>
<dbReference type="InterPro" id="IPR020084">
    <property type="entry name" value="NUDIX_hydrolase_CS"/>
</dbReference>
<dbReference type="GO" id="GO:0016787">
    <property type="term" value="F:hydrolase activity"/>
    <property type="evidence" value="ECO:0007669"/>
    <property type="project" value="UniProtKB-KW"/>
</dbReference>
<dbReference type="Proteomes" id="UP000631312">
    <property type="component" value="Unassembled WGS sequence"/>
</dbReference>
<organism evidence="8 9">
    <name type="scientific">Actinoplanes lobatus</name>
    <dbReference type="NCBI Taxonomy" id="113568"/>
    <lineage>
        <taxon>Bacteria</taxon>
        <taxon>Bacillati</taxon>
        <taxon>Actinomycetota</taxon>
        <taxon>Actinomycetes</taxon>
        <taxon>Micromonosporales</taxon>
        <taxon>Micromonosporaceae</taxon>
        <taxon>Actinoplanes</taxon>
    </lineage>
</organism>
<feature type="domain" description="Nudix hydrolase" evidence="6">
    <location>
        <begin position="35"/>
        <end position="169"/>
    </location>
</feature>